<dbReference type="KEGG" id="abas:ACPOL_4857"/>
<keyword evidence="2" id="KW-1185">Reference proteome</keyword>
<evidence type="ECO:0000313" key="2">
    <source>
        <dbReference type="Proteomes" id="UP000253606"/>
    </source>
</evidence>
<sequence length="60" mass="6981">MQVELIRYGQKFFLGRLKDVRVLCIPLVEYANLLEKGGELPRRQCHKDPGTFRADSLKCM</sequence>
<dbReference type="EMBL" id="CP030840">
    <property type="protein sequence ID" value="AXC14119.1"/>
    <property type="molecule type" value="Genomic_DNA"/>
</dbReference>
<dbReference type="AlphaFoldDB" id="A0A2Z5G597"/>
<accession>A0A2Z5G597</accession>
<reference evidence="1 2" key="1">
    <citation type="journal article" date="2018" name="Front. Microbiol.">
        <title>Hydrolytic Capabilities as a Key to Environmental Success: Chitinolytic and Cellulolytic Acidobacteria From Acidic Sub-arctic Soils and Boreal Peatlands.</title>
        <authorList>
            <person name="Belova S.E."/>
            <person name="Ravin N.V."/>
            <person name="Pankratov T.A."/>
            <person name="Rakitin A.L."/>
            <person name="Ivanova A.A."/>
            <person name="Beletsky A.V."/>
            <person name="Mardanov A.V."/>
            <person name="Sinninghe Damste J.S."/>
            <person name="Dedysh S.N."/>
        </authorList>
    </citation>
    <scope>NUCLEOTIDE SEQUENCE [LARGE SCALE GENOMIC DNA]</scope>
    <source>
        <strain evidence="1 2">SBC82</strain>
    </source>
</reference>
<organism evidence="1 2">
    <name type="scientific">Acidisarcina polymorpha</name>
    <dbReference type="NCBI Taxonomy" id="2211140"/>
    <lineage>
        <taxon>Bacteria</taxon>
        <taxon>Pseudomonadati</taxon>
        <taxon>Acidobacteriota</taxon>
        <taxon>Terriglobia</taxon>
        <taxon>Terriglobales</taxon>
        <taxon>Acidobacteriaceae</taxon>
        <taxon>Acidisarcina</taxon>
    </lineage>
</organism>
<protein>
    <submittedName>
        <fullName evidence="1">Uncharacterized protein</fullName>
    </submittedName>
</protein>
<name>A0A2Z5G597_9BACT</name>
<evidence type="ECO:0000313" key="1">
    <source>
        <dbReference type="EMBL" id="AXC14119.1"/>
    </source>
</evidence>
<gene>
    <name evidence="1" type="ORF">ACPOL_4857</name>
</gene>
<proteinExistence type="predicted"/>
<dbReference type="Proteomes" id="UP000253606">
    <property type="component" value="Chromosome"/>
</dbReference>